<feature type="region of interest" description="Disordered" evidence="1">
    <location>
        <begin position="1"/>
        <end position="34"/>
    </location>
</feature>
<sequence>MKKPDNNNNLQLEDLEDLEQVQQHPLPPATQTTDWEKQMADLVGFEDTDLQNEETTNNALVIADNNKELLPPAPQEVKTQQSLASNPFAKVAFVGASTLIGVIIAGTFLSQTMNGTSKPKKLQQQPIQAANNLNELEEARPEAQIEELKTKLALAEQANAVKAAQNQLKTFSPPPTTTTPTAPPKTITRVVVQKVPTPAPTVYIPKIVTVERVVQPKQVVQSRPAPNPPQPIITSRPVSPRPSTPSQVASIKPNLLKPVLPKLQPVSPQVIEEIASAKEGVDPSVLNRQENTQENTQDTAANLLPTPISNPTLVNQPTQTTERSGKSVAVGTSVKAVLATAIFGETNKAANDNKNDSTFVVRLKQPLKNIDGAIVLPEGTELLAQIRNISDSGMLQLNVTSVIRQENNKLTETTLPESGIKIRAPKGKPLIANKYPDRGRSIAGMDAGLFVLGGIAKAAELSNRTDSQVLTTVGGNIVTQTSKPNILTGVLEGGMNSVVPQITLRNQQAISEMTARGNIWFLKAGTEVEVYINQPIQF</sequence>
<accession>A0A3S1AML6</accession>
<feature type="region of interest" description="Disordered" evidence="1">
    <location>
        <begin position="165"/>
        <end position="184"/>
    </location>
</feature>
<feature type="compositionally biased region" description="Pro residues" evidence="1">
    <location>
        <begin position="172"/>
        <end position="183"/>
    </location>
</feature>
<evidence type="ECO:0000256" key="1">
    <source>
        <dbReference type="SAM" id="MobiDB-lite"/>
    </source>
</evidence>
<dbReference type="Pfam" id="PF03743">
    <property type="entry name" value="TrbI"/>
    <property type="match status" value="1"/>
</dbReference>
<name>A0A3S1AML6_9CYAN</name>
<dbReference type="InterPro" id="IPR005498">
    <property type="entry name" value="T4SS_VirB10/TraB/TrbI"/>
</dbReference>
<evidence type="ECO:0000256" key="2">
    <source>
        <dbReference type="SAM" id="Phobius"/>
    </source>
</evidence>
<comment type="caution">
    <text evidence="3">The sequence shown here is derived from an EMBL/GenBank/DDBJ whole genome shotgun (WGS) entry which is preliminary data.</text>
</comment>
<gene>
    <name evidence="3" type="ORF">DSM106972_089530</name>
</gene>
<dbReference type="OrthoDB" id="529757at2"/>
<evidence type="ECO:0000313" key="4">
    <source>
        <dbReference type="Proteomes" id="UP000271624"/>
    </source>
</evidence>
<organism evidence="3 4">
    <name type="scientific">Dulcicalothrix desertica PCC 7102</name>
    <dbReference type="NCBI Taxonomy" id="232991"/>
    <lineage>
        <taxon>Bacteria</taxon>
        <taxon>Bacillati</taxon>
        <taxon>Cyanobacteriota</taxon>
        <taxon>Cyanophyceae</taxon>
        <taxon>Nostocales</taxon>
        <taxon>Calotrichaceae</taxon>
        <taxon>Dulcicalothrix</taxon>
    </lineage>
</organism>
<dbReference type="AlphaFoldDB" id="A0A3S1AML6"/>
<keyword evidence="2" id="KW-0812">Transmembrane</keyword>
<feature type="compositionally biased region" description="Polar residues" evidence="1">
    <location>
        <begin position="307"/>
        <end position="322"/>
    </location>
</feature>
<feature type="transmembrane region" description="Helical" evidence="2">
    <location>
        <begin position="88"/>
        <end position="109"/>
    </location>
</feature>
<reference evidence="3" key="1">
    <citation type="submission" date="2018-12" db="EMBL/GenBank/DDBJ databases">
        <authorList>
            <person name="Will S."/>
            <person name="Neumann-Schaal M."/>
            <person name="Henke P."/>
        </authorList>
    </citation>
    <scope>NUCLEOTIDE SEQUENCE</scope>
    <source>
        <strain evidence="3">PCC 7102</strain>
    </source>
</reference>
<feature type="region of interest" description="Disordered" evidence="1">
    <location>
        <begin position="302"/>
        <end position="327"/>
    </location>
</feature>
<keyword evidence="2" id="KW-1133">Transmembrane helix</keyword>
<feature type="region of interest" description="Disordered" evidence="1">
    <location>
        <begin position="219"/>
        <end position="249"/>
    </location>
</feature>
<feature type="compositionally biased region" description="Low complexity" evidence="1">
    <location>
        <begin position="1"/>
        <end position="12"/>
    </location>
</feature>
<protein>
    <submittedName>
        <fullName evidence="3">Uncharacterized protein</fullName>
    </submittedName>
</protein>
<dbReference type="Proteomes" id="UP000271624">
    <property type="component" value="Unassembled WGS sequence"/>
</dbReference>
<reference evidence="3" key="2">
    <citation type="journal article" date="2019" name="Genome Biol. Evol.">
        <title>Day and night: Metabolic profiles and evolutionary relationships of six axenic non-marine cyanobacteria.</title>
        <authorList>
            <person name="Will S.E."/>
            <person name="Henke P."/>
            <person name="Boedeker C."/>
            <person name="Huang S."/>
            <person name="Brinkmann H."/>
            <person name="Rohde M."/>
            <person name="Jarek M."/>
            <person name="Friedl T."/>
            <person name="Seufert S."/>
            <person name="Schumacher M."/>
            <person name="Overmann J."/>
            <person name="Neumann-Schaal M."/>
            <person name="Petersen J."/>
        </authorList>
    </citation>
    <scope>NUCLEOTIDE SEQUENCE [LARGE SCALE GENOMIC DNA]</scope>
    <source>
        <strain evidence="3">PCC 7102</strain>
    </source>
</reference>
<dbReference type="EMBL" id="RSCL01000040">
    <property type="protein sequence ID" value="RUS95597.1"/>
    <property type="molecule type" value="Genomic_DNA"/>
</dbReference>
<keyword evidence="2" id="KW-0472">Membrane</keyword>
<proteinExistence type="predicted"/>
<keyword evidence="4" id="KW-1185">Reference proteome</keyword>
<dbReference type="RefSeq" id="WP_158632985.1">
    <property type="nucleotide sequence ID" value="NZ_RSCL01000040.1"/>
</dbReference>
<evidence type="ECO:0000313" key="3">
    <source>
        <dbReference type="EMBL" id="RUS95597.1"/>
    </source>
</evidence>